<name>A0A8H4ERR7_GIGMA</name>
<proteinExistence type="predicted"/>
<evidence type="ECO:0000256" key="1">
    <source>
        <dbReference type="SAM" id="MobiDB-lite"/>
    </source>
</evidence>
<feature type="compositionally biased region" description="Low complexity" evidence="1">
    <location>
        <begin position="35"/>
        <end position="57"/>
    </location>
</feature>
<evidence type="ECO:0000313" key="2">
    <source>
        <dbReference type="EMBL" id="KAF0542793.1"/>
    </source>
</evidence>
<dbReference type="EMBL" id="WTPW01000141">
    <property type="protein sequence ID" value="KAF0542793.1"/>
    <property type="molecule type" value="Genomic_DNA"/>
</dbReference>
<reference evidence="2 3" key="1">
    <citation type="journal article" date="2019" name="Environ. Microbiol.">
        <title>At the nexus of three kingdoms: the genome of the mycorrhizal fungus Gigaspora margarita provides insights into plant, endobacterial and fungal interactions.</title>
        <authorList>
            <person name="Venice F."/>
            <person name="Ghignone S."/>
            <person name="Salvioli di Fossalunga A."/>
            <person name="Amselem J."/>
            <person name="Novero M."/>
            <person name="Xianan X."/>
            <person name="Sedzielewska Toro K."/>
            <person name="Morin E."/>
            <person name="Lipzen A."/>
            <person name="Grigoriev I.V."/>
            <person name="Henrissat B."/>
            <person name="Martin F.M."/>
            <person name="Bonfante P."/>
        </authorList>
    </citation>
    <scope>NUCLEOTIDE SEQUENCE [LARGE SCALE GENOMIC DNA]</scope>
    <source>
        <strain evidence="2 3">BEG34</strain>
    </source>
</reference>
<dbReference type="AlphaFoldDB" id="A0A8H4ERR7"/>
<accession>A0A8H4ERR7</accession>
<dbReference type="OrthoDB" id="2410008at2759"/>
<protein>
    <submittedName>
        <fullName evidence="2">Uncharacterized protein</fullName>
    </submittedName>
</protein>
<gene>
    <name evidence="2" type="ORF">F8M41_004419</name>
</gene>
<feature type="region of interest" description="Disordered" evidence="1">
    <location>
        <begin position="34"/>
        <end position="57"/>
    </location>
</feature>
<comment type="caution">
    <text evidence="2">The sequence shown here is derived from an EMBL/GenBank/DDBJ whole genome shotgun (WGS) entry which is preliminary data.</text>
</comment>
<sequence>MSEKSWHIEVLYPLFRVLVSSLKYLKFKIRDSKESSISSSPSSNNTTILSSPCASPKSSSSCSNCEFEELVFANLNACHFYEAGNTNSGIRPDGQFICESIFPRFKMEVGSLESSKPVNSSINILAMLISGAHVRNDLDVSIYSTIA</sequence>
<evidence type="ECO:0000313" key="3">
    <source>
        <dbReference type="Proteomes" id="UP000439903"/>
    </source>
</evidence>
<keyword evidence="3" id="KW-1185">Reference proteome</keyword>
<organism evidence="2 3">
    <name type="scientific">Gigaspora margarita</name>
    <dbReference type="NCBI Taxonomy" id="4874"/>
    <lineage>
        <taxon>Eukaryota</taxon>
        <taxon>Fungi</taxon>
        <taxon>Fungi incertae sedis</taxon>
        <taxon>Mucoromycota</taxon>
        <taxon>Glomeromycotina</taxon>
        <taxon>Glomeromycetes</taxon>
        <taxon>Diversisporales</taxon>
        <taxon>Gigasporaceae</taxon>
        <taxon>Gigaspora</taxon>
    </lineage>
</organism>
<dbReference type="Proteomes" id="UP000439903">
    <property type="component" value="Unassembled WGS sequence"/>
</dbReference>